<comment type="caution">
    <text evidence="1">The sequence shown here is derived from an EMBL/GenBank/DDBJ whole genome shotgun (WGS) entry which is preliminary data.</text>
</comment>
<dbReference type="EMBL" id="PGOL01000434">
    <property type="protein sequence ID" value="PKI70679.1"/>
    <property type="molecule type" value="Genomic_DNA"/>
</dbReference>
<name>A0A2I0KQG6_PUNGR</name>
<organism evidence="1 2">
    <name type="scientific">Punica granatum</name>
    <name type="common">Pomegranate</name>
    <dbReference type="NCBI Taxonomy" id="22663"/>
    <lineage>
        <taxon>Eukaryota</taxon>
        <taxon>Viridiplantae</taxon>
        <taxon>Streptophyta</taxon>
        <taxon>Embryophyta</taxon>
        <taxon>Tracheophyta</taxon>
        <taxon>Spermatophyta</taxon>
        <taxon>Magnoliopsida</taxon>
        <taxon>eudicotyledons</taxon>
        <taxon>Gunneridae</taxon>
        <taxon>Pentapetalae</taxon>
        <taxon>rosids</taxon>
        <taxon>malvids</taxon>
        <taxon>Myrtales</taxon>
        <taxon>Lythraceae</taxon>
        <taxon>Punica</taxon>
    </lineage>
</organism>
<protein>
    <submittedName>
        <fullName evidence="1">Uncharacterized protein</fullName>
    </submittedName>
</protein>
<dbReference type="Proteomes" id="UP000233551">
    <property type="component" value="Unassembled WGS sequence"/>
</dbReference>
<keyword evidence="2" id="KW-1185">Reference proteome</keyword>
<gene>
    <name evidence="1" type="ORF">CRG98_008912</name>
</gene>
<evidence type="ECO:0000313" key="1">
    <source>
        <dbReference type="EMBL" id="PKI70679.1"/>
    </source>
</evidence>
<accession>A0A2I0KQG6</accession>
<proteinExistence type="predicted"/>
<reference evidence="1 2" key="1">
    <citation type="submission" date="2017-11" db="EMBL/GenBank/DDBJ databases">
        <title>De-novo sequencing of pomegranate (Punica granatum L.) genome.</title>
        <authorList>
            <person name="Akparov Z."/>
            <person name="Amiraslanov A."/>
            <person name="Hajiyeva S."/>
            <person name="Abbasov M."/>
            <person name="Kaur K."/>
            <person name="Hamwieh A."/>
            <person name="Solovyev V."/>
            <person name="Salamov A."/>
            <person name="Braich B."/>
            <person name="Kosarev P."/>
            <person name="Mahmoud A."/>
            <person name="Hajiyev E."/>
            <person name="Babayeva S."/>
            <person name="Izzatullayeva V."/>
            <person name="Mammadov A."/>
            <person name="Mammadov A."/>
            <person name="Sharifova S."/>
            <person name="Ojaghi J."/>
            <person name="Eynullazada K."/>
            <person name="Bayramov B."/>
            <person name="Abdulazimova A."/>
            <person name="Shahmuradov I."/>
        </authorList>
    </citation>
    <scope>NUCLEOTIDE SEQUENCE [LARGE SCALE GENOMIC DNA]</scope>
    <source>
        <strain evidence="2">cv. AG2017</strain>
        <tissue evidence="1">Leaf</tissue>
    </source>
</reference>
<dbReference type="AlphaFoldDB" id="A0A2I0KQG6"/>
<evidence type="ECO:0000313" key="2">
    <source>
        <dbReference type="Proteomes" id="UP000233551"/>
    </source>
</evidence>
<sequence length="122" mass="13319">MYQSRVRVRQRTSLSSLPSRAAVTTIAGALGVIAKPVTTWTSAGGGPRIPKRGAGVSCYDCSRVAAYDRRFSCPMSNEVTPLLLQKVFLGGRLTEKCSLQRVLGLMRSLGRKDGEADFFDHR</sequence>